<protein>
    <recommendedName>
        <fullName evidence="4">Amine oxidase domain-containing protein</fullName>
    </recommendedName>
</protein>
<dbReference type="Gene3D" id="3.30.70.1990">
    <property type="match status" value="1"/>
</dbReference>
<reference evidence="2 3" key="1">
    <citation type="submission" date="2019-01" db="EMBL/GenBank/DDBJ databases">
        <title>A draft genome assembly of the solar-powered sea slug Elysia chlorotica.</title>
        <authorList>
            <person name="Cai H."/>
            <person name="Li Q."/>
            <person name="Fang X."/>
            <person name="Li J."/>
            <person name="Curtis N.E."/>
            <person name="Altenburger A."/>
            <person name="Shibata T."/>
            <person name="Feng M."/>
            <person name="Maeda T."/>
            <person name="Schwartz J.A."/>
            <person name="Shigenobu S."/>
            <person name="Lundholm N."/>
            <person name="Nishiyama T."/>
            <person name="Yang H."/>
            <person name="Hasebe M."/>
            <person name="Li S."/>
            <person name="Pierce S.K."/>
            <person name="Wang J."/>
        </authorList>
    </citation>
    <scope>NUCLEOTIDE SEQUENCE [LARGE SCALE GENOMIC DNA]</scope>
    <source>
        <strain evidence="2">EC2010</strain>
        <tissue evidence="2">Whole organism of an adult</tissue>
    </source>
</reference>
<keyword evidence="1" id="KW-0472">Membrane</keyword>
<dbReference type="InterPro" id="IPR036188">
    <property type="entry name" value="FAD/NAD-bd_sf"/>
</dbReference>
<proteinExistence type="predicted"/>
<dbReference type="PRINTS" id="PR00419">
    <property type="entry name" value="ADXRDTASE"/>
</dbReference>
<dbReference type="Pfam" id="PF13450">
    <property type="entry name" value="NAD_binding_8"/>
    <property type="match status" value="1"/>
</dbReference>
<keyword evidence="1" id="KW-0812">Transmembrane</keyword>
<dbReference type="AlphaFoldDB" id="A0A433SUJ1"/>
<gene>
    <name evidence="2" type="ORF">EGW08_019331</name>
</gene>
<sequence>MSKKDKKQVLIIGSGASGTAAAYALSKVDDKFDVHVWEAASQAGGVATSEKIDGPGDLSINDGVQGGCPTYRNTINLMSEFGLSGSPVHMMISFGKGPTAWTNYTRTELVKSLQPEIKKFGRTLRIINKLEFFFLFIPISKVLRWFGYSEEFCNHMVFPLTALFFGTGNQTPDVSAAIVARVFLDDDLRLFDYDSECLLSQSPEMFAFPNLRDMYATIISKINVRFFPNRAVASVVRQGGKVHVKDEKGDSATFDDIIFTCNAETVLKVLHEPSWIERRALGSVRFYNDVTITHEDDDYMERHYELHKDIDQYFIRTDPTDPSKLEMSFNLSNYQPNLKTQKYEAGDASGRNIYQTIFLDDATKEIWTKDEIDPSKIRLVRWWRQFSHTWRHFAFAVPFMRYLQGKGHAWYAGSYTLINTHEVAIVSGFAAACRLGAPYPFPEDKLASDQFDQYLLLIHGKARRTGCNCATLKSIFLAPLWAMLAGLALFLRLIMCCMGKDV</sequence>
<evidence type="ECO:0008006" key="4">
    <source>
        <dbReference type="Google" id="ProtNLM"/>
    </source>
</evidence>
<evidence type="ECO:0000256" key="1">
    <source>
        <dbReference type="SAM" id="Phobius"/>
    </source>
</evidence>
<organism evidence="2 3">
    <name type="scientific">Elysia chlorotica</name>
    <name type="common">Eastern emerald elysia</name>
    <name type="synonym">Sea slug</name>
    <dbReference type="NCBI Taxonomy" id="188477"/>
    <lineage>
        <taxon>Eukaryota</taxon>
        <taxon>Metazoa</taxon>
        <taxon>Spiralia</taxon>
        <taxon>Lophotrochozoa</taxon>
        <taxon>Mollusca</taxon>
        <taxon>Gastropoda</taxon>
        <taxon>Heterobranchia</taxon>
        <taxon>Euthyneura</taxon>
        <taxon>Panpulmonata</taxon>
        <taxon>Sacoglossa</taxon>
        <taxon>Placobranchoidea</taxon>
        <taxon>Plakobranchidae</taxon>
        <taxon>Elysia</taxon>
    </lineage>
</organism>
<evidence type="ECO:0000313" key="3">
    <source>
        <dbReference type="Proteomes" id="UP000271974"/>
    </source>
</evidence>
<dbReference type="Gene3D" id="3.50.50.60">
    <property type="entry name" value="FAD/NAD(P)-binding domain"/>
    <property type="match status" value="1"/>
</dbReference>
<dbReference type="GO" id="GO:0016491">
    <property type="term" value="F:oxidoreductase activity"/>
    <property type="evidence" value="ECO:0007669"/>
    <property type="project" value="TreeGrafter"/>
</dbReference>
<dbReference type="Proteomes" id="UP000271974">
    <property type="component" value="Unassembled WGS sequence"/>
</dbReference>
<dbReference type="InterPro" id="IPR050464">
    <property type="entry name" value="Zeta_carotene_desat/Oxidored"/>
</dbReference>
<dbReference type="Gene3D" id="1.10.405.20">
    <property type="match status" value="1"/>
</dbReference>
<dbReference type="EMBL" id="RQTK01001001">
    <property type="protein sequence ID" value="RUS72911.1"/>
    <property type="molecule type" value="Genomic_DNA"/>
</dbReference>
<dbReference type="PANTHER" id="PTHR42923">
    <property type="entry name" value="PROTOPORPHYRINOGEN OXIDASE"/>
    <property type="match status" value="1"/>
</dbReference>
<keyword evidence="1" id="KW-1133">Transmembrane helix</keyword>
<feature type="transmembrane region" description="Helical" evidence="1">
    <location>
        <begin position="475"/>
        <end position="495"/>
    </location>
</feature>
<accession>A0A433SUJ1</accession>
<evidence type="ECO:0000313" key="2">
    <source>
        <dbReference type="EMBL" id="RUS72911.1"/>
    </source>
</evidence>
<keyword evidence="3" id="KW-1185">Reference proteome</keyword>
<dbReference type="STRING" id="188477.A0A433SUJ1"/>
<dbReference type="OrthoDB" id="2019015at2759"/>
<dbReference type="SUPFAM" id="SSF51905">
    <property type="entry name" value="FAD/NAD(P)-binding domain"/>
    <property type="match status" value="1"/>
</dbReference>
<dbReference type="PANTHER" id="PTHR42923:SF20">
    <property type="entry name" value="FLAVIN-CONTAINING AMINE OXIDASEDEHYDROGENASE"/>
    <property type="match status" value="1"/>
</dbReference>
<comment type="caution">
    <text evidence="2">The sequence shown here is derived from an EMBL/GenBank/DDBJ whole genome shotgun (WGS) entry which is preliminary data.</text>
</comment>
<name>A0A433SUJ1_ELYCH</name>